<name>A0A2U1NDP1_ARTAN</name>
<accession>A0A2U1NDP1</accession>
<proteinExistence type="predicted"/>
<protein>
    <submittedName>
        <fullName evidence="1">Uncharacterized protein</fullName>
    </submittedName>
</protein>
<gene>
    <name evidence="1" type="ORF">CTI12_AA277180</name>
</gene>
<organism evidence="1 2">
    <name type="scientific">Artemisia annua</name>
    <name type="common">Sweet wormwood</name>
    <dbReference type="NCBI Taxonomy" id="35608"/>
    <lineage>
        <taxon>Eukaryota</taxon>
        <taxon>Viridiplantae</taxon>
        <taxon>Streptophyta</taxon>
        <taxon>Embryophyta</taxon>
        <taxon>Tracheophyta</taxon>
        <taxon>Spermatophyta</taxon>
        <taxon>Magnoliopsida</taxon>
        <taxon>eudicotyledons</taxon>
        <taxon>Gunneridae</taxon>
        <taxon>Pentapetalae</taxon>
        <taxon>asterids</taxon>
        <taxon>campanulids</taxon>
        <taxon>Asterales</taxon>
        <taxon>Asteraceae</taxon>
        <taxon>Asteroideae</taxon>
        <taxon>Anthemideae</taxon>
        <taxon>Artemisiinae</taxon>
        <taxon>Artemisia</taxon>
    </lineage>
</organism>
<comment type="caution">
    <text evidence="1">The sequence shown here is derived from an EMBL/GenBank/DDBJ whole genome shotgun (WGS) entry which is preliminary data.</text>
</comment>
<reference evidence="1 2" key="1">
    <citation type="journal article" date="2018" name="Mol. Plant">
        <title>The genome of Artemisia annua provides insight into the evolution of Asteraceae family and artemisinin biosynthesis.</title>
        <authorList>
            <person name="Shen Q."/>
            <person name="Zhang L."/>
            <person name="Liao Z."/>
            <person name="Wang S."/>
            <person name="Yan T."/>
            <person name="Shi P."/>
            <person name="Liu M."/>
            <person name="Fu X."/>
            <person name="Pan Q."/>
            <person name="Wang Y."/>
            <person name="Lv Z."/>
            <person name="Lu X."/>
            <person name="Zhang F."/>
            <person name="Jiang W."/>
            <person name="Ma Y."/>
            <person name="Chen M."/>
            <person name="Hao X."/>
            <person name="Li L."/>
            <person name="Tang Y."/>
            <person name="Lv G."/>
            <person name="Zhou Y."/>
            <person name="Sun X."/>
            <person name="Brodelius P.E."/>
            <person name="Rose J.K.C."/>
            <person name="Tang K."/>
        </authorList>
    </citation>
    <scope>NUCLEOTIDE SEQUENCE [LARGE SCALE GENOMIC DNA]</scope>
    <source>
        <strain evidence="2">cv. Huhao1</strain>
        <tissue evidence="1">Leaf</tissue>
    </source>
</reference>
<dbReference type="AlphaFoldDB" id="A0A2U1NDP1"/>
<evidence type="ECO:0000313" key="1">
    <source>
        <dbReference type="EMBL" id="PWA71603.1"/>
    </source>
</evidence>
<dbReference type="EMBL" id="PKPP01003053">
    <property type="protein sequence ID" value="PWA71603.1"/>
    <property type="molecule type" value="Genomic_DNA"/>
</dbReference>
<sequence length="110" mass="11637">MSEVLRAAKPGGEPLPEGLLWLHLTGKGCLYVPLKGISCTKHIDRNKIIRFSLQVAMGNFLIVIDAADGAKLATSLACSNGSKSGDSMKCSGFQGFGMKVSMKHLGPSMI</sequence>
<keyword evidence="2" id="KW-1185">Reference proteome</keyword>
<dbReference type="STRING" id="35608.A0A2U1NDP1"/>
<dbReference type="OrthoDB" id="10641284at2759"/>
<evidence type="ECO:0000313" key="2">
    <source>
        <dbReference type="Proteomes" id="UP000245207"/>
    </source>
</evidence>
<dbReference type="Proteomes" id="UP000245207">
    <property type="component" value="Unassembled WGS sequence"/>
</dbReference>